<keyword evidence="3 4" id="KW-0418">Kinase</keyword>
<evidence type="ECO:0008006" key="9">
    <source>
        <dbReference type="Google" id="ProtNLM"/>
    </source>
</evidence>
<dbReference type="PANTHER" id="PTHR43095">
    <property type="entry name" value="SUGAR KINASE"/>
    <property type="match status" value="1"/>
</dbReference>
<dbReference type="PROSITE" id="PS00445">
    <property type="entry name" value="FGGY_KINASES_2"/>
    <property type="match status" value="1"/>
</dbReference>
<sequence>MNILVIDVGTSSIRGVLFGTAGEQRFVHQISYQPDFLDGGWVEQDPSDWSDTLTEIGQRTAAFCREQGIGVDALSLTCQRSSIIPVDEKGNPLRRAIMWQDKRNASIVSELKPREARINALTGARVNTVFSGSKMTWFRRNQPELYQKTYKICTIADYITHQITGQFRTDHTYGSRSLLMNVRTRAWEKELLDLFEVEEEKLCELVQPGGIIGTVTPAFAQKTGLPEGIPLISAGGDQQCAALGHGVTGPGTLEITTGTGAFLLGYCAQVPEQLGSGVICGAHAIPERYVLETSMLTCAALYNWGKRTLFSEEPSELYETINRGVTLSPPGARGCIALPYFQGRGTPDWNASATGAFLGLTLGTTREDMARALLEGIACEAGNNLEELERYTGPMEQIYVGGGLTKFPTFNQIQADVYQRSLLRCADHGEQTALGAWASAAVALGMYRDYEQALDAQRGAEPFEQYLPNPEHRALYQERRTRMNTLYRAIMC</sequence>
<evidence type="ECO:0000313" key="8">
    <source>
        <dbReference type="Proteomes" id="UP000823868"/>
    </source>
</evidence>
<dbReference type="PANTHER" id="PTHR43095:SF5">
    <property type="entry name" value="XYLULOSE KINASE"/>
    <property type="match status" value="1"/>
</dbReference>
<name>A0A9D2BYH8_9FIRM</name>
<accession>A0A9D2BYH8</accession>
<gene>
    <name evidence="7" type="ORF">H9841_05150</name>
</gene>
<comment type="similarity">
    <text evidence="1 4">Belongs to the FGGY kinase family.</text>
</comment>
<organism evidence="7 8">
    <name type="scientific">Candidatus Flavonifractor merdigallinarum</name>
    <dbReference type="NCBI Taxonomy" id="2838589"/>
    <lineage>
        <taxon>Bacteria</taxon>
        <taxon>Bacillati</taxon>
        <taxon>Bacillota</taxon>
        <taxon>Clostridia</taxon>
        <taxon>Eubacteriales</taxon>
        <taxon>Oscillospiraceae</taxon>
        <taxon>Flavonifractor</taxon>
    </lineage>
</organism>
<dbReference type="InterPro" id="IPR018485">
    <property type="entry name" value="FGGY_C"/>
</dbReference>
<dbReference type="GO" id="GO:0005975">
    <property type="term" value="P:carbohydrate metabolic process"/>
    <property type="evidence" value="ECO:0007669"/>
    <property type="project" value="InterPro"/>
</dbReference>
<evidence type="ECO:0000256" key="4">
    <source>
        <dbReference type="RuleBase" id="RU003733"/>
    </source>
</evidence>
<dbReference type="Gene3D" id="3.30.420.40">
    <property type="match status" value="2"/>
</dbReference>
<dbReference type="InterPro" id="IPR018483">
    <property type="entry name" value="Carb_kinase_FGGY_CS"/>
</dbReference>
<dbReference type="InterPro" id="IPR043129">
    <property type="entry name" value="ATPase_NBD"/>
</dbReference>
<dbReference type="Proteomes" id="UP000823868">
    <property type="component" value="Unassembled WGS sequence"/>
</dbReference>
<dbReference type="PIRSF" id="PIRSF000538">
    <property type="entry name" value="GlpK"/>
    <property type="match status" value="1"/>
</dbReference>
<reference evidence="7" key="2">
    <citation type="submission" date="2021-04" db="EMBL/GenBank/DDBJ databases">
        <authorList>
            <person name="Gilroy R."/>
        </authorList>
    </citation>
    <scope>NUCLEOTIDE SEQUENCE</scope>
    <source>
        <strain evidence="7">ChiBcec16_6824</strain>
    </source>
</reference>
<dbReference type="AlphaFoldDB" id="A0A9D2BYH8"/>
<dbReference type="InterPro" id="IPR050406">
    <property type="entry name" value="FGGY_Carb_Kinase"/>
</dbReference>
<evidence type="ECO:0000313" key="7">
    <source>
        <dbReference type="EMBL" id="HIY21272.1"/>
    </source>
</evidence>
<evidence type="ECO:0000256" key="2">
    <source>
        <dbReference type="ARBA" id="ARBA00022679"/>
    </source>
</evidence>
<dbReference type="SUPFAM" id="SSF53067">
    <property type="entry name" value="Actin-like ATPase domain"/>
    <property type="match status" value="2"/>
</dbReference>
<dbReference type="Pfam" id="PF00370">
    <property type="entry name" value="FGGY_N"/>
    <property type="match status" value="1"/>
</dbReference>
<reference evidence="7" key="1">
    <citation type="journal article" date="2021" name="PeerJ">
        <title>Extensive microbial diversity within the chicken gut microbiome revealed by metagenomics and culture.</title>
        <authorList>
            <person name="Gilroy R."/>
            <person name="Ravi A."/>
            <person name="Getino M."/>
            <person name="Pursley I."/>
            <person name="Horton D.L."/>
            <person name="Alikhan N.F."/>
            <person name="Baker D."/>
            <person name="Gharbi K."/>
            <person name="Hall N."/>
            <person name="Watson M."/>
            <person name="Adriaenssens E.M."/>
            <person name="Foster-Nyarko E."/>
            <person name="Jarju S."/>
            <person name="Secka A."/>
            <person name="Antonio M."/>
            <person name="Oren A."/>
            <person name="Chaudhuri R.R."/>
            <person name="La Ragione R."/>
            <person name="Hildebrand F."/>
            <person name="Pallen M.J."/>
        </authorList>
    </citation>
    <scope>NUCLEOTIDE SEQUENCE</scope>
    <source>
        <strain evidence="7">ChiBcec16_6824</strain>
    </source>
</reference>
<evidence type="ECO:0000256" key="3">
    <source>
        <dbReference type="ARBA" id="ARBA00022777"/>
    </source>
</evidence>
<dbReference type="InterPro" id="IPR018484">
    <property type="entry name" value="FGGY_N"/>
</dbReference>
<dbReference type="EMBL" id="DXDX01000095">
    <property type="protein sequence ID" value="HIY21272.1"/>
    <property type="molecule type" value="Genomic_DNA"/>
</dbReference>
<comment type="caution">
    <text evidence="7">The sequence shown here is derived from an EMBL/GenBank/DDBJ whole genome shotgun (WGS) entry which is preliminary data.</text>
</comment>
<dbReference type="GO" id="GO:0016301">
    <property type="term" value="F:kinase activity"/>
    <property type="evidence" value="ECO:0007669"/>
    <property type="project" value="UniProtKB-KW"/>
</dbReference>
<dbReference type="GO" id="GO:0016773">
    <property type="term" value="F:phosphotransferase activity, alcohol group as acceptor"/>
    <property type="evidence" value="ECO:0007669"/>
    <property type="project" value="InterPro"/>
</dbReference>
<feature type="domain" description="Carbohydrate kinase FGGY N-terminal" evidence="5">
    <location>
        <begin position="3"/>
        <end position="244"/>
    </location>
</feature>
<feature type="domain" description="Carbohydrate kinase FGGY C-terminal" evidence="6">
    <location>
        <begin position="255"/>
        <end position="444"/>
    </location>
</feature>
<evidence type="ECO:0000256" key="1">
    <source>
        <dbReference type="ARBA" id="ARBA00009156"/>
    </source>
</evidence>
<dbReference type="InterPro" id="IPR000577">
    <property type="entry name" value="Carb_kinase_FGGY"/>
</dbReference>
<protein>
    <recommendedName>
        <fullName evidence="9">Glycerol kinase</fullName>
    </recommendedName>
</protein>
<evidence type="ECO:0000259" key="5">
    <source>
        <dbReference type="Pfam" id="PF00370"/>
    </source>
</evidence>
<evidence type="ECO:0000259" key="6">
    <source>
        <dbReference type="Pfam" id="PF02782"/>
    </source>
</evidence>
<keyword evidence="2 4" id="KW-0808">Transferase</keyword>
<proteinExistence type="inferred from homology"/>
<dbReference type="Pfam" id="PF02782">
    <property type="entry name" value="FGGY_C"/>
    <property type="match status" value="1"/>
</dbReference>
<dbReference type="CDD" id="cd07779">
    <property type="entry name" value="ASKHA_NBD_FGGY_YgcE-like"/>
    <property type="match status" value="1"/>
</dbReference>